<evidence type="ECO:0000256" key="1">
    <source>
        <dbReference type="SAM" id="MobiDB-lite"/>
    </source>
</evidence>
<protein>
    <submittedName>
        <fullName evidence="2">Uncharacterized protein</fullName>
    </submittedName>
</protein>
<proteinExistence type="predicted"/>
<dbReference type="Proteomes" id="UP000030758">
    <property type="component" value="Unassembled WGS sequence"/>
</dbReference>
<reference evidence="2" key="1">
    <citation type="journal article" date="2014" name="Nat. Genet.">
        <title>Genome and transcriptome of the porcine whipworm Trichuris suis.</title>
        <authorList>
            <person name="Jex A.R."/>
            <person name="Nejsum P."/>
            <person name="Schwarz E.M."/>
            <person name="Hu L."/>
            <person name="Young N.D."/>
            <person name="Hall R.S."/>
            <person name="Korhonen P.K."/>
            <person name="Liao S."/>
            <person name="Thamsborg S."/>
            <person name="Xia J."/>
            <person name="Xu P."/>
            <person name="Wang S."/>
            <person name="Scheerlinck J.P."/>
            <person name="Hofmann A."/>
            <person name="Sternberg P.W."/>
            <person name="Wang J."/>
            <person name="Gasser R.B."/>
        </authorList>
    </citation>
    <scope>NUCLEOTIDE SEQUENCE [LARGE SCALE GENOMIC DNA]</scope>
    <source>
        <strain evidence="2">DCEP-RM93F</strain>
    </source>
</reference>
<gene>
    <name evidence="2" type="ORF">M514_28357</name>
</gene>
<sequence>MILSGRPGATGLKSLLQRILGHSGALCVRLVLRWGIRSSNTCEPTDERLPSYVGSVVAHAPPSILWLAITANVGGRLRGERVGPPLLLKNEPAPWSVHVDEFNADRPREKKMRLSRFEIEALAALEAELPNNVANVNQILSKRMFEKHALVLSVRPPAGDSSDTLSERSAFPPHGSVLSEESAFPIPVNVLPDTIVPPDSVLAEKSAFPSPQVLSAPSAFRTPVNVLSAEPHILPNTSAFPMSNEVLPSKEYVLPEQLNEVLPDVLPEQLNQVLPAEEYVLPEQSAFPSSTEALPICSSHNEQPEWPCTDLVEYLREVSGCDAPAGTLQQALPTLAASALKGEYVLNDTAEAVLKFISPPRQERTVPSKSATSFMPSTVRQQKRVRFPQLKKLFNTNKKRLAEVVPDGAPPVEHEVPLKDCVEFYTEAFGNCSAADNASYRQKELRSSMRVPTNLLVLPILPNDIKAALSKIPRRSAGGPDKITVDHVRGLKEAELLLLLNLWLFYQDVPAYFKVCRTVLIPKKSQ</sequence>
<evidence type="ECO:0000313" key="2">
    <source>
        <dbReference type="EMBL" id="KFD59464.1"/>
    </source>
</evidence>
<feature type="non-terminal residue" evidence="2">
    <location>
        <position position="526"/>
    </location>
</feature>
<organism evidence="2">
    <name type="scientific">Trichuris suis</name>
    <name type="common">pig whipworm</name>
    <dbReference type="NCBI Taxonomy" id="68888"/>
    <lineage>
        <taxon>Eukaryota</taxon>
        <taxon>Metazoa</taxon>
        <taxon>Ecdysozoa</taxon>
        <taxon>Nematoda</taxon>
        <taxon>Enoplea</taxon>
        <taxon>Dorylaimia</taxon>
        <taxon>Trichinellida</taxon>
        <taxon>Trichuridae</taxon>
        <taxon>Trichuris</taxon>
    </lineage>
</organism>
<name>A0A085MQG8_9BILA</name>
<feature type="region of interest" description="Disordered" evidence="1">
    <location>
        <begin position="157"/>
        <end position="176"/>
    </location>
</feature>
<accession>A0A085MQG8</accession>
<dbReference type="AlphaFoldDB" id="A0A085MQG8"/>
<dbReference type="EMBL" id="KL367924">
    <property type="protein sequence ID" value="KFD59464.1"/>
    <property type="molecule type" value="Genomic_DNA"/>
</dbReference>